<sequence>MILKKTAIVALLALGTVTAVHARDDALMVPIEDAIQMGMADGKLDGSVKFYMSGANTPAVSAKLGEDISNKKTSGVGKDDPTACKWAALSALMAFQESAKQKGANAVIDLHSFYKRNAVKDPVNFECHAGNIMAGVALKGTYAKTK</sequence>
<dbReference type="EMBL" id="CP060783">
    <property type="protein sequence ID" value="QNP49320.1"/>
    <property type="molecule type" value="Genomic_DNA"/>
</dbReference>
<proteinExistence type="predicted"/>
<name>A0A7H0GM04_9BURK</name>
<dbReference type="AlphaFoldDB" id="A0A7H0GM04"/>
<evidence type="ECO:0000256" key="1">
    <source>
        <dbReference type="SAM" id="SignalP"/>
    </source>
</evidence>
<keyword evidence="3" id="KW-1185">Reference proteome</keyword>
<gene>
    <name evidence="2" type="ORF">H9K75_04450</name>
</gene>
<evidence type="ECO:0000313" key="2">
    <source>
        <dbReference type="EMBL" id="QNP49320.1"/>
    </source>
</evidence>
<feature type="chain" id="PRO_5028952230" evidence="1">
    <location>
        <begin position="23"/>
        <end position="146"/>
    </location>
</feature>
<dbReference type="RefSeq" id="WP_187724912.1">
    <property type="nucleotide sequence ID" value="NZ_CP060783.1"/>
</dbReference>
<evidence type="ECO:0000313" key="3">
    <source>
        <dbReference type="Proteomes" id="UP000516028"/>
    </source>
</evidence>
<dbReference type="Proteomes" id="UP000516028">
    <property type="component" value="Chromosome"/>
</dbReference>
<reference evidence="2 3" key="1">
    <citation type="submission" date="2020-08" db="EMBL/GenBank/DDBJ databases">
        <title>Genome sequence of Diaphorobacter aerolatus KACC 16536T.</title>
        <authorList>
            <person name="Hyun D.-W."/>
            <person name="Bae J.-W."/>
        </authorList>
    </citation>
    <scope>NUCLEOTIDE SEQUENCE [LARGE SCALE GENOMIC DNA]</scope>
    <source>
        <strain evidence="2 3">KACC 16536</strain>
    </source>
</reference>
<accession>A0A7H0GM04</accession>
<dbReference type="KEGG" id="daer:H9K75_04450"/>
<keyword evidence="1" id="KW-0732">Signal</keyword>
<feature type="signal peptide" evidence="1">
    <location>
        <begin position="1"/>
        <end position="22"/>
    </location>
</feature>
<organism evidence="2 3">
    <name type="scientific">Diaphorobacter aerolatus</name>
    <dbReference type="NCBI Taxonomy" id="1288495"/>
    <lineage>
        <taxon>Bacteria</taxon>
        <taxon>Pseudomonadati</taxon>
        <taxon>Pseudomonadota</taxon>
        <taxon>Betaproteobacteria</taxon>
        <taxon>Burkholderiales</taxon>
        <taxon>Comamonadaceae</taxon>
        <taxon>Diaphorobacter</taxon>
    </lineage>
</organism>
<protein>
    <submittedName>
        <fullName evidence="2">Excinuclease ATPase subunit</fullName>
    </submittedName>
</protein>